<reference evidence="5" key="2">
    <citation type="journal article" date="2021" name="PeerJ">
        <title>Extensive microbial diversity within the chicken gut microbiome revealed by metagenomics and culture.</title>
        <authorList>
            <person name="Gilroy R."/>
            <person name="Ravi A."/>
            <person name="Getino M."/>
            <person name="Pursley I."/>
            <person name="Horton D.L."/>
            <person name="Alikhan N.F."/>
            <person name="Baker D."/>
            <person name="Gharbi K."/>
            <person name="Hall N."/>
            <person name="Watson M."/>
            <person name="Adriaenssens E.M."/>
            <person name="Foster-Nyarko E."/>
            <person name="Jarju S."/>
            <person name="Secka A."/>
            <person name="Antonio M."/>
            <person name="Oren A."/>
            <person name="Chaudhuri R.R."/>
            <person name="La Ragione R."/>
            <person name="Hildebrand F."/>
            <person name="Pallen M.J."/>
        </authorList>
    </citation>
    <scope>NUCLEOTIDE SEQUENCE</scope>
    <source>
        <strain evidence="5">CHK193-30670</strain>
    </source>
</reference>
<dbReference type="PIRSF" id="PIRSF028345">
    <property type="entry name" value="UCP028345"/>
    <property type="match status" value="1"/>
</dbReference>
<sequence length="179" mass="21573">MRKMKIGDNYIIHCYKHDGTIHRSWDEAMLLDVNKDFLVFANRKAKVSNSDGRVWYTKEPAIIYYYKNKWYNIITQFKKTGIYYYCNIASPTIIEGKVIKYIDYDLDLRGFPDGSYKILDESEYEYHKKKMGYSDEIDTIVKQELKDLIKLYIKKQGPFDIERVKKYYEKYMLLIGNKR</sequence>
<comment type="caution">
    <text evidence="5">The sequence shown here is derived from an EMBL/GenBank/DDBJ whole genome shotgun (WGS) entry which is preliminary data.</text>
</comment>
<protein>
    <submittedName>
        <fullName evidence="5">DUF402 domain-containing protein</fullName>
    </submittedName>
</protein>
<gene>
    <name evidence="5" type="ORF">IAB68_03940</name>
</gene>
<dbReference type="InterPro" id="IPR050212">
    <property type="entry name" value="Ntdp-like"/>
</dbReference>
<evidence type="ECO:0000256" key="1">
    <source>
        <dbReference type="ARBA" id="ARBA00022723"/>
    </source>
</evidence>
<dbReference type="Pfam" id="PF04167">
    <property type="entry name" value="DUF402"/>
    <property type="match status" value="1"/>
</dbReference>
<evidence type="ECO:0000313" key="5">
    <source>
        <dbReference type="EMBL" id="HIU40430.1"/>
    </source>
</evidence>
<reference evidence="5" key="1">
    <citation type="submission" date="2020-10" db="EMBL/GenBank/DDBJ databases">
        <authorList>
            <person name="Gilroy R."/>
        </authorList>
    </citation>
    <scope>NUCLEOTIDE SEQUENCE</scope>
    <source>
        <strain evidence="5">CHK193-30670</strain>
    </source>
</reference>
<dbReference type="GO" id="GO:0046872">
    <property type="term" value="F:metal ion binding"/>
    <property type="evidence" value="ECO:0007669"/>
    <property type="project" value="UniProtKB-KW"/>
</dbReference>
<keyword evidence="1" id="KW-0479">Metal-binding</keyword>
<evidence type="ECO:0000313" key="6">
    <source>
        <dbReference type="Proteomes" id="UP000824074"/>
    </source>
</evidence>
<organism evidence="5 6">
    <name type="scientific">Candidatus Aphodocola excrementigallinarum</name>
    <dbReference type="NCBI Taxonomy" id="2840670"/>
    <lineage>
        <taxon>Bacteria</taxon>
        <taxon>Bacillati</taxon>
        <taxon>Bacillota</taxon>
        <taxon>Bacilli</taxon>
        <taxon>Candidatus Aphodocola</taxon>
    </lineage>
</organism>
<evidence type="ECO:0000259" key="4">
    <source>
        <dbReference type="Pfam" id="PF04167"/>
    </source>
</evidence>
<feature type="domain" description="DUF402" evidence="4">
    <location>
        <begin position="18"/>
        <end position="153"/>
    </location>
</feature>
<dbReference type="InterPro" id="IPR035930">
    <property type="entry name" value="FomD-like_sf"/>
</dbReference>
<dbReference type="PANTHER" id="PTHR39159:SF1">
    <property type="entry name" value="UPF0374 PROTEIN YGAC"/>
    <property type="match status" value="1"/>
</dbReference>
<dbReference type="EMBL" id="DVMT01000039">
    <property type="protein sequence ID" value="HIU40430.1"/>
    <property type="molecule type" value="Genomic_DNA"/>
</dbReference>
<keyword evidence="3" id="KW-0460">Magnesium</keyword>
<dbReference type="AlphaFoldDB" id="A0A9D1IML7"/>
<name>A0A9D1IML7_9FIRM</name>
<dbReference type="Gene3D" id="2.40.380.10">
    <property type="entry name" value="FomD-like"/>
    <property type="match status" value="1"/>
</dbReference>
<dbReference type="SUPFAM" id="SSF159234">
    <property type="entry name" value="FomD-like"/>
    <property type="match status" value="1"/>
</dbReference>
<dbReference type="InterPro" id="IPR016882">
    <property type="entry name" value="SA1684"/>
</dbReference>
<keyword evidence="2" id="KW-0378">Hydrolase</keyword>
<dbReference type="GO" id="GO:0016787">
    <property type="term" value="F:hydrolase activity"/>
    <property type="evidence" value="ECO:0007669"/>
    <property type="project" value="UniProtKB-KW"/>
</dbReference>
<accession>A0A9D1IML7</accession>
<proteinExistence type="predicted"/>
<dbReference type="PANTHER" id="PTHR39159">
    <property type="match status" value="1"/>
</dbReference>
<evidence type="ECO:0000256" key="2">
    <source>
        <dbReference type="ARBA" id="ARBA00022801"/>
    </source>
</evidence>
<evidence type="ECO:0000256" key="3">
    <source>
        <dbReference type="ARBA" id="ARBA00022842"/>
    </source>
</evidence>
<dbReference type="InterPro" id="IPR007295">
    <property type="entry name" value="DUF402"/>
</dbReference>
<dbReference type="Proteomes" id="UP000824074">
    <property type="component" value="Unassembled WGS sequence"/>
</dbReference>